<dbReference type="PANTHER" id="PTHR33240:SF15">
    <property type="entry name" value="GAG-PRO-LIKE PROTEIN"/>
    <property type="match status" value="1"/>
</dbReference>
<dbReference type="EnsemblPlants" id="evm.model.08.1312">
    <property type="protein sequence ID" value="cds.evm.model.08.1312"/>
    <property type="gene ID" value="evm.TU.08.1312"/>
</dbReference>
<dbReference type="Proteomes" id="UP000596661">
    <property type="component" value="Chromosome 8"/>
</dbReference>
<evidence type="ECO:0000313" key="2">
    <source>
        <dbReference type="EnsemblPlants" id="cds.evm.model.08.1312"/>
    </source>
</evidence>
<sequence>MLITVPRNHIYEIEEKNGVFKKPPPIRGNRDKRDPKKFCKYHKNIDHTTLECWFLHDEIEELSRRGKFGKYKKHGESHPQADDNDNTTNASGSRTPRNIGGDSKKLQERYTKEEKEKPLTNVNYLSEGPKRISRKNNDITFMESDARWVHHPHVDALVIVANIGGDNVHRILEENGSSINLLNVKAFKQMELQEKDLQPIVSSIYGFTRDTIALKGMIKLPINLGTAPITAKLMPTSQSFISIQHTT</sequence>
<dbReference type="OMA" id="HEIDNCH"/>
<protein>
    <submittedName>
        <fullName evidence="2">Uncharacterized protein</fullName>
    </submittedName>
</protein>
<feature type="compositionally biased region" description="Basic and acidic residues" evidence="1">
    <location>
        <begin position="102"/>
        <end position="118"/>
    </location>
</feature>
<dbReference type="AlphaFoldDB" id="A0A803Q8A3"/>
<accession>A0A803Q8A3</accession>
<organism evidence="2 3">
    <name type="scientific">Cannabis sativa</name>
    <name type="common">Hemp</name>
    <name type="synonym">Marijuana</name>
    <dbReference type="NCBI Taxonomy" id="3483"/>
    <lineage>
        <taxon>Eukaryota</taxon>
        <taxon>Viridiplantae</taxon>
        <taxon>Streptophyta</taxon>
        <taxon>Embryophyta</taxon>
        <taxon>Tracheophyta</taxon>
        <taxon>Spermatophyta</taxon>
        <taxon>Magnoliopsida</taxon>
        <taxon>eudicotyledons</taxon>
        <taxon>Gunneridae</taxon>
        <taxon>Pentapetalae</taxon>
        <taxon>rosids</taxon>
        <taxon>fabids</taxon>
        <taxon>Rosales</taxon>
        <taxon>Cannabaceae</taxon>
        <taxon>Cannabis</taxon>
    </lineage>
</organism>
<feature type="compositionally biased region" description="Polar residues" evidence="1">
    <location>
        <begin position="86"/>
        <end position="96"/>
    </location>
</feature>
<name>A0A803Q8A3_CANSA</name>
<proteinExistence type="predicted"/>
<reference evidence="2" key="1">
    <citation type="submission" date="2018-11" db="EMBL/GenBank/DDBJ databases">
        <authorList>
            <person name="Grassa J C."/>
        </authorList>
    </citation>
    <scope>NUCLEOTIDE SEQUENCE [LARGE SCALE GENOMIC DNA]</scope>
</reference>
<feature type="region of interest" description="Disordered" evidence="1">
    <location>
        <begin position="70"/>
        <end position="118"/>
    </location>
</feature>
<dbReference type="PANTHER" id="PTHR33240">
    <property type="entry name" value="OS08G0508500 PROTEIN"/>
    <property type="match status" value="1"/>
</dbReference>
<reference evidence="2" key="2">
    <citation type="submission" date="2021-03" db="UniProtKB">
        <authorList>
            <consortium name="EnsemblPlants"/>
        </authorList>
    </citation>
    <scope>IDENTIFICATION</scope>
</reference>
<evidence type="ECO:0000313" key="3">
    <source>
        <dbReference type="Proteomes" id="UP000596661"/>
    </source>
</evidence>
<dbReference type="Gramene" id="evm.model.08.1312">
    <property type="protein sequence ID" value="cds.evm.model.08.1312"/>
    <property type="gene ID" value="evm.TU.08.1312"/>
</dbReference>
<dbReference type="EMBL" id="UZAU01000706">
    <property type="status" value="NOT_ANNOTATED_CDS"/>
    <property type="molecule type" value="Genomic_DNA"/>
</dbReference>
<keyword evidence="3" id="KW-1185">Reference proteome</keyword>
<evidence type="ECO:0000256" key="1">
    <source>
        <dbReference type="SAM" id="MobiDB-lite"/>
    </source>
</evidence>